<dbReference type="EMBL" id="LAZR01031207">
    <property type="protein sequence ID" value="KKL54413.1"/>
    <property type="molecule type" value="Genomic_DNA"/>
</dbReference>
<protein>
    <submittedName>
        <fullName evidence="1">Uncharacterized protein</fullName>
    </submittedName>
</protein>
<gene>
    <name evidence="1" type="ORF">LCGC14_2265650</name>
</gene>
<sequence length="94" mass="10565">MAKLNARTLPRPFALHWGSGRIVEEATYAGQHHEPSLQLMEFDDGSLSVRFCYYDHAGRFQRSPLIVSNDEVAGLQKALAGAPKLRALLREMVR</sequence>
<reference evidence="1" key="1">
    <citation type="journal article" date="2015" name="Nature">
        <title>Complex archaea that bridge the gap between prokaryotes and eukaryotes.</title>
        <authorList>
            <person name="Spang A."/>
            <person name="Saw J.H."/>
            <person name="Jorgensen S.L."/>
            <person name="Zaremba-Niedzwiedzka K."/>
            <person name="Martijn J."/>
            <person name="Lind A.E."/>
            <person name="van Eijk R."/>
            <person name="Schleper C."/>
            <person name="Guy L."/>
            <person name="Ettema T.J."/>
        </authorList>
    </citation>
    <scope>NUCLEOTIDE SEQUENCE</scope>
</reference>
<comment type="caution">
    <text evidence="1">The sequence shown here is derived from an EMBL/GenBank/DDBJ whole genome shotgun (WGS) entry which is preliminary data.</text>
</comment>
<accession>A0A0F9CYI5</accession>
<evidence type="ECO:0000313" key="1">
    <source>
        <dbReference type="EMBL" id="KKL54413.1"/>
    </source>
</evidence>
<dbReference type="AlphaFoldDB" id="A0A0F9CYI5"/>
<proteinExistence type="predicted"/>
<name>A0A0F9CYI5_9ZZZZ</name>
<organism evidence="1">
    <name type="scientific">marine sediment metagenome</name>
    <dbReference type="NCBI Taxonomy" id="412755"/>
    <lineage>
        <taxon>unclassified sequences</taxon>
        <taxon>metagenomes</taxon>
        <taxon>ecological metagenomes</taxon>
    </lineage>
</organism>